<dbReference type="EMBL" id="RKHO01000001">
    <property type="protein sequence ID" value="ROR89189.1"/>
    <property type="molecule type" value="Genomic_DNA"/>
</dbReference>
<dbReference type="RefSeq" id="WP_123388601.1">
    <property type="nucleotide sequence ID" value="NZ_RKHO01000001.1"/>
</dbReference>
<gene>
    <name evidence="2" type="ORF">EDD33_0005</name>
</gene>
<comment type="caution">
    <text evidence="2">The sequence shown here is derived from an EMBL/GenBank/DDBJ whole genome shotgun (WGS) entry which is preliminary data.</text>
</comment>
<dbReference type="AlphaFoldDB" id="A0A3N2CNT2"/>
<name>A0A3N2CNT2_9ACTN</name>
<organism evidence="2 3">
    <name type="scientific">Nocardioides aurantiacus</name>
    <dbReference type="NCBI Taxonomy" id="86796"/>
    <lineage>
        <taxon>Bacteria</taxon>
        <taxon>Bacillati</taxon>
        <taxon>Actinomycetota</taxon>
        <taxon>Actinomycetes</taxon>
        <taxon>Propionibacteriales</taxon>
        <taxon>Nocardioidaceae</taxon>
        <taxon>Nocardioides</taxon>
    </lineage>
</organism>
<dbReference type="Proteomes" id="UP000281738">
    <property type="component" value="Unassembled WGS sequence"/>
</dbReference>
<evidence type="ECO:0000313" key="3">
    <source>
        <dbReference type="Proteomes" id="UP000281738"/>
    </source>
</evidence>
<keyword evidence="3" id="KW-1185">Reference proteome</keyword>
<feature type="region of interest" description="Disordered" evidence="1">
    <location>
        <begin position="41"/>
        <end position="60"/>
    </location>
</feature>
<dbReference type="OrthoDB" id="3829852at2"/>
<reference evidence="2 3" key="1">
    <citation type="submission" date="2018-11" db="EMBL/GenBank/DDBJ databases">
        <title>Sequencing the genomes of 1000 actinobacteria strains.</title>
        <authorList>
            <person name="Klenk H.-P."/>
        </authorList>
    </citation>
    <scope>NUCLEOTIDE SEQUENCE [LARGE SCALE GENOMIC DNA]</scope>
    <source>
        <strain evidence="2 3">DSM 12652</strain>
    </source>
</reference>
<accession>A0A3N2CNT2</accession>
<feature type="compositionally biased region" description="Pro residues" evidence="1">
    <location>
        <begin position="42"/>
        <end position="51"/>
    </location>
</feature>
<sequence length="131" mass="14429">MAPLDNAVRELRQILASDPSSPEWRWHVRVRLQSVQQALAPLAPPAPPSPSSPAACADSDAWLSPRVEGADRRTVQLRARVGVVASGVLDRLDAATIEREVRRLLRDLEHLLQRDHDLVYDSVSLDLGGSE</sequence>
<proteinExistence type="predicted"/>
<protein>
    <submittedName>
        <fullName evidence="2">Uncharacterized protein</fullName>
    </submittedName>
</protein>
<evidence type="ECO:0000256" key="1">
    <source>
        <dbReference type="SAM" id="MobiDB-lite"/>
    </source>
</evidence>
<evidence type="ECO:0000313" key="2">
    <source>
        <dbReference type="EMBL" id="ROR89189.1"/>
    </source>
</evidence>